<dbReference type="InterPro" id="IPR011990">
    <property type="entry name" value="TPR-like_helical_dom_sf"/>
</dbReference>
<dbReference type="EMBL" id="BNJK01000002">
    <property type="protein sequence ID" value="GHO98065.1"/>
    <property type="molecule type" value="Genomic_DNA"/>
</dbReference>
<dbReference type="PANTHER" id="PTHR47691:SF3">
    <property type="entry name" value="HTH-TYPE TRANSCRIPTIONAL REGULATOR RV0890C-RELATED"/>
    <property type="match status" value="1"/>
</dbReference>
<name>A0A8J3N734_9CHLR</name>
<evidence type="ECO:0008006" key="3">
    <source>
        <dbReference type="Google" id="ProtNLM"/>
    </source>
</evidence>
<dbReference type="SUPFAM" id="SSF48452">
    <property type="entry name" value="TPR-like"/>
    <property type="match status" value="1"/>
</dbReference>
<protein>
    <recommendedName>
        <fullName evidence="3">Tetratricopeptide repeat protein</fullName>
    </recommendedName>
</protein>
<gene>
    <name evidence="1" type="ORF">KSF_081130</name>
</gene>
<sequence>MTHIQWKHVEYHLQLVETAGAELAHGPHMLQATQRLKQELENIRVALAFVIGQQAAEVAFRFCCALAPFWERQSFFDEGRRWISAALGLKEAPSPRLRAQLVLIQGQLYWWEENYTQAKPLFEESRALYQAEGEMHGLARATYMLAETYYYQKLWAQATHYFENCLQLYQDLGDPLGMGNALAKLGGVALFQDHHLEIAAQRLHKSLALLRPCQRPLELFAVLGLLFAVEYFSGNLPAALTHVQEILMLFQTVGLEAFPGHNIATILCACCVCLGGVGAVTVAAQVGGAAEAMFEHLGSRLASVYMPHYEDALKQNRAQVDEAIWMQHWAIGKTLPLQSVISLAIEACQSQEKKNF</sequence>
<evidence type="ECO:0000313" key="2">
    <source>
        <dbReference type="Proteomes" id="UP000597444"/>
    </source>
</evidence>
<dbReference type="Pfam" id="PF13424">
    <property type="entry name" value="TPR_12"/>
    <property type="match status" value="1"/>
</dbReference>
<proteinExistence type="predicted"/>
<keyword evidence="2" id="KW-1185">Reference proteome</keyword>
<evidence type="ECO:0000313" key="1">
    <source>
        <dbReference type="EMBL" id="GHO98065.1"/>
    </source>
</evidence>
<dbReference type="Gene3D" id="1.25.40.10">
    <property type="entry name" value="Tetratricopeptide repeat domain"/>
    <property type="match status" value="1"/>
</dbReference>
<dbReference type="AlphaFoldDB" id="A0A8J3N734"/>
<reference evidence="1" key="1">
    <citation type="submission" date="2020-10" db="EMBL/GenBank/DDBJ databases">
        <title>Taxonomic study of unclassified bacteria belonging to the class Ktedonobacteria.</title>
        <authorList>
            <person name="Yabe S."/>
            <person name="Wang C.M."/>
            <person name="Zheng Y."/>
            <person name="Sakai Y."/>
            <person name="Cavaletti L."/>
            <person name="Monciardini P."/>
            <person name="Donadio S."/>
        </authorList>
    </citation>
    <scope>NUCLEOTIDE SEQUENCE</scope>
    <source>
        <strain evidence="1">ID150040</strain>
    </source>
</reference>
<dbReference type="Proteomes" id="UP000597444">
    <property type="component" value="Unassembled WGS sequence"/>
</dbReference>
<accession>A0A8J3N734</accession>
<comment type="caution">
    <text evidence="1">The sequence shown here is derived from an EMBL/GenBank/DDBJ whole genome shotgun (WGS) entry which is preliminary data.</text>
</comment>
<dbReference type="PANTHER" id="PTHR47691">
    <property type="entry name" value="REGULATOR-RELATED"/>
    <property type="match status" value="1"/>
</dbReference>
<organism evidence="1 2">
    <name type="scientific">Reticulibacter mediterranei</name>
    <dbReference type="NCBI Taxonomy" id="2778369"/>
    <lineage>
        <taxon>Bacteria</taxon>
        <taxon>Bacillati</taxon>
        <taxon>Chloroflexota</taxon>
        <taxon>Ktedonobacteria</taxon>
        <taxon>Ktedonobacterales</taxon>
        <taxon>Reticulibacteraceae</taxon>
        <taxon>Reticulibacter</taxon>
    </lineage>
</organism>